<organism evidence="1 2">
    <name type="scientific">Acer yangbiense</name>
    <dbReference type="NCBI Taxonomy" id="1000413"/>
    <lineage>
        <taxon>Eukaryota</taxon>
        <taxon>Viridiplantae</taxon>
        <taxon>Streptophyta</taxon>
        <taxon>Embryophyta</taxon>
        <taxon>Tracheophyta</taxon>
        <taxon>Spermatophyta</taxon>
        <taxon>Magnoliopsida</taxon>
        <taxon>eudicotyledons</taxon>
        <taxon>Gunneridae</taxon>
        <taxon>Pentapetalae</taxon>
        <taxon>rosids</taxon>
        <taxon>malvids</taxon>
        <taxon>Sapindales</taxon>
        <taxon>Sapindaceae</taxon>
        <taxon>Hippocastanoideae</taxon>
        <taxon>Acereae</taxon>
        <taxon>Acer</taxon>
    </lineage>
</organism>
<dbReference type="AlphaFoldDB" id="A0A5C7IKV2"/>
<evidence type="ECO:0008006" key="3">
    <source>
        <dbReference type="Google" id="ProtNLM"/>
    </source>
</evidence>
<comment type="caution">
    <text evidence="1">The sequence shown here is derived from an EMBL/GenBank/DDBJ whole genome shotgun (WGS) entry which is preliminary data.</text>
</comment>
<dbReference type="Proteomes" id="UP000323000">
    <property type="component" value="Chromosome 2"/>
</dbReference>
<sequence length="324" mass="37035">MDPEEISRLCTSLSIKGKEEKLWSIQHVNGSCEEKLDLCLVGKILSSKHINKEAFRVVILRIWQTIVDIDVFFGVGDIARLPFNKVVFWVQIINALLLCMAKEMGEFLGRLIRELVDIDVGVRGECFGMYMRLKVAIDVSMPLKRHSYLECHGKKERNRIDTNMEFDFGPWMRVMSLPGYNRSAGQHRYRGEGSNVRVGFMDNVNHRRMDQSWRKRNMGADNVTKDTTALSLSGSRELAAGAHQQQLRGCRCFLRFTATSLWVFKNKMVRGNGEILSQVVSSQDCEYKFMSKYVKVGSIKKEEVPVADSESAVEENEGKCNYLV</sequence>
<name>A0A5C7IKV2_9ROSI</name>
<dbReference type="OrthoDB" id="1707487at2759"/>
<evidence type="ECO:0000313" key="2">
    <source>
        <dbReference type="Proteomes" id="UP000323000"/>
    </source>
</evidence>
<gene>
    <name evidence="1" type="ORF">EZV62_004773</name>
</gene>
<dbReference type="EMBL" id="VAHF01000002">
    <property type="protein sequence ID" value="TXG69838.1"/>
    <property type="molecule type" value="Genomic_DNA"/>
</dbReference>
<reference evidence="2" key="1">
    <citation type="journal article" date="2019" name="Gigascience">
        <title>De novo genome assembly of the endangered Acer yangbiense, a plant species with extremely small populations endemic to Yunnan Province, China.</title>
        <authorList>
            <person name="Yang J."/>
            <person name="Wariss H.M."/>
            <person name="Tao L."/>
            <person name="Zhang R."/>
            <person name="Yun Q."/>
            <person name="Hollingsworth P."/>
            <person name="Dao Z."/>
            <person name="Luo G."/>
            <person name="Guo H."/>
            <person name="Ma Y."/>
            <person name="Sun W."/>
        </authorList>
    </citation>
    <scope>NUCLEOTIDE SEQUENCE [LARGE SCALE GENOMIC DNA]</scope>
    <source>
        <strain evidence="2">cv. Malutang</strain>
    </source>
</reference>
<evidence type="ECO:0000313" key="1">
    <source>
        <dbReference type="EMBL" id="TXG69838.1"/>
    </source>
</evidence>
<proteinExistence type="predicted"/>
<keyword evidence="2" id="KW-1185">Reference proteome</keyword>
<accession>A0A5C7IKV2</accession>
<protein>
    <recommendedName>
        <fullName evidence="3">DUF4283 domain-containing protein</fullName>
    </recommendedName>
</protein>